<dbReference type="EMBL" id="BOMI01000021">
    <property type="protein sequence ID" value="GID72689.1"/>
    <property type="molecule type" value="Genomic_DNA"/>
</dbReference>
<keyword evidence="9" id="KW-0456">Lyase</keyword>
<dbReference type="SFLD" id="SFLDG00151">
    <property type="entry name" value="methylaspartate_ammonia-lyase"/>
    <property type="match status" value="1"/>
</dbReference>
<evidence type="ECO:0000256" key="4">
    <source>
        <dbReference type="ARBA" id="ARBA00009954"/>
    </source>
</evidence>
<dbReference type="InterPro" id="IPR006395">
    <property type="entry name" value="Me_Asp_am_lyase"/>
</dbReference>
<dbReference type="SUPFAM" id="SSF51604">
    <property type="entry name" value="Enolase C-terminal domain-like"/>
    <property type="match status" value="1"/>
</dbReference>
<evidence type="ECO:0000259" key="10">
    <source>
        <dbReference type="Pfam" id="PF05034"/>
    </source>
</evidence>
<comment type="pathway">
    <text evidence="3">Amino-acid degradation; L-glutamate degradation via mesaconate pathway; acetate and pyruvate from L-glutamate: step 2/4.</text>
</comment>
<sequence>MPPRIWDVTSVATEAAYFVDDQAAVRAGARRDGFRYRGRPLTPGFREIREPGQALTVLVRLDDGVVLTGDCAGVQYSGVAGRAAPMSAVDGARLVGTVLRPALVGREVASFRGLSEVLAALALPPWLAYGASQALVRAVASARRRPIAGVIVDEWGLPVPSRTVPVLAQSGETPRAAADRMILKRADALPHGLVNNVDACLGRRGEKLLDLVRWLSGRITELAGPAGPYRPVLHFDVYGTVGEAFGTVDRVARYLLTLAAAAAPYRLRVEHPVDAGDRDRQIETLAALRRSLRGRVELVADEWCNTLPDVLAFAAAGCVDMIHVKTPDLGGLDRTVEALLACRRHGVAGYCGGSSNETAGSAQVCAQVALACGAELVLAKPGMGVDEGLSIVRNEMRLALAQVAPAPIAQLEGA</sequence>
<evidence type="ECO:0000256" key="9">
    <source>
        <dbReference type="ARBA" id="ARBA00023239"/>
    </source>
</evidence>
<dbReference type="SFLD" id="SFLDF00007">
    <property type="entry name" value="methylaspartate_ammonia-lyase"/>
    <property type="match status" value="1"/>
</dbReference>
<dbReference type="InterPro" id="IPR036849">
    <property type="entry name" value="Enolase-like_C_sf"/>
</dbReference>
<accession>A0ABQ3XY96</accession>
<evidence type="ECO:0000256" key="6">
    <source>
        <dbReference type="ARBA" id="ARBA00012993"/>
    </source>
</evidence>
<feature type="domain" description="Methylaspartate ammonia-lyase C-terminal" evidence="11">
    <location>
        <begin position="161"/>
        <end position="402"/>
    </location>
</feature>
<evidence type="ECO:0000256" key="8">
    <source>
        <dbReference type="ARBA" id="ARBA00022842"/>
    </source>
</evidence>
<evidence type="ECO:0000256" key="3">
    <source>
        <dbReference type="ARBA" id="ARBA00004675"/>
    </source>
</evidence>
<name>A0ABQ3XY96_9ACTN</name>
<evidence type="ECO:0000256" key="1">
    <source>
        <dbReference type="ARBA" id="ARBA00000789"/>
    </source>
</evidence>
<dbReference type="SFLD" id="SFLDS00001">
    <property type="entry name" value="Enolase"/>
    <property type="match status" value="1"/>
</dbReference>
<reference evidence="12 13" key="1">
    <citation type="submission" date="2021-01" db="EMBL/GenBank/DDBJ databases">
        <title>Whole genome shotgun sequence of Actinoplanes deccanensis NBRC 13994.</title>
        <authorList>
            <person name="Komaki H."/>
            <person name="Tamura T."/>
        </authorList>
    </citation>
    <scope>NUCLEOTIDE SEQUENCE [LARGE SCALE GENOMIC DNA]</scope>
    <source>
        <strain evidence="12 13">NBRC 13994</strain>
    </source>
</reference>
<comment type="cofactor">
    <cofactor evidence="2">
        <name>Mg(2+)</name>
        <dbReference type="ChEBI" id="CHEBI:18420"/>
    </cofactor>
</comment>
<dbReference type="Pfam" id="PF07476">
    <property type="entry name" value="MAAL_C"/>
    <property type="match status" value="1"/>
</dbReference>
<evidence type="ECO:0000259" key="11">
    <source>
        <dbReference type="Pfam" id="PF07476"/>
    </source>
</evidence>
<dbReference type="PANTHER" id="PTHR48073">
    <property type="entry name" value="O-SUCCINYLBENZOATE SYNTHASE-RELATED"/>
    <property type="match status" value="1"/>
</dbReference>
<protein>
    <recommendedName>
        <fullName evidence="6">methylaspartate ammonia-lyase</fullName>
        <ecNumber evidence="6">4.3.1.2</ecNumber>
    </recommendedName>
</protein>
<evidence type="ECO:0000256" key="2">
    <source>
        <dbReference type="ARBA" id="ARBA00001946"/>
    </source>
</evidence>
<dbReference type="InterPro" id="IPR022665">
    <property type="entry name" value="MeAsp_NH4-lyase_N"/>
</dbReference>
<keyword evidence="8" id="KW-0460">Magnesium</keyword>
<comment type="catalytic activity">
    <reaction evidence="1">
        <text>(2S,3S)-3-methyl-L-aspartate = mesaconate + NH4(+)</text>
        <dbReference type="Rhea" id="RHEA:12829"/>
        <dbReference type="ChEBI" id="CHEBI:28938"/>
        <dbReference type="ChEBI" id="CHEBI:36986"/>
        <dbReference type="ChEBI" id="CHEBI:58724"/>
        <dbReference type="EC" id="4.3.1.2"/>
    </reaction>
</comment>
<dbReference type="InterPro" id="IPR029017">
    <property type="entry name" value="Enolase-like_N"/>
</dbReference>
<gene>
    <name evidence="12" type="ORF">Ade02nite_13300</name>
</gene>
<dbReference type="EC" id="4.3.1.2" evidence="6"/>
<dbReference type="Gene3D" id="3.30.390.10">
    <property type="entry name" value="Enolase-like, N-terminal domain"/>
    <property type="match status" value="1"/>
</dbReference>
<proteinExistence type="inferred from homology"/>
<keyword evidence="13" id="KW-1185">Reference proteome</keyword>
<evidence type="ECO:0000256" key="7">
    <source>
        <dbReference type="ARBA" id="ARBA00022723"/>
    </source>
</evidence>
<comment type="subunit">
    <text evidence="5">Homodimer.</text>
</comment>
<feature type="domain" description="Methylaspartate ammonia-lyase N-terminal" evidence="10">
    <location>
        <begin position="4"/>
        <end position="156"/>
    </location>
</feature>
<evidence type="ECO:0000256" key="5">
    <source>
        <dbReference type="ARBA" id="ARBA00011738"/>
    </source>
</evidence>
<organism evidence="12 13">
    <name type="scientific">Paractinoplanes deccanensis</name>
    <dbReference type="NCBI Taxonomy" id="113561"/>
    <lineage>
        <taxon>Bacteria</taxon>
        <taxon>Bacillati</taxon>
        <taxon>Actinomycetota</taxon>
        <taxon>Actinomycetes</taxon>
        <taxon>Micromonosporales</taxon>
        <taxon>Micromonosporaceae</taxon>
        <taxon>Paractinoplanes</taxon>
    </lineage>
</organism>
<evidence type="ECO:0000313" key="12">
    <source>
        <dbReference type="EMBL" id="GID72689.1"/>
    </source>
</evidence>
<dbReference type="SUPFAM" id="SSF54826">
    <property type="entry name" value="Enolase N-terminal domain-like"/>
    <property type="match status" value="1"/>
</dbReference>
<comment type="similarity">
    <text evidence="4">Belongs to the methylaspartate ammonia-lyase family.</text>
</comment>
<dbReference type="PANTHER" id="PTHR48073:SF2">
    <property type="entry name" value="O-SUCCINYLBENZOATE SYNTHASE"/>
    <property type="match status" value="1"/>
</dbReference>
<keyword evidence="7" id="KW-0479">Metal-binding</keyword>
<evidence type="ECO:0000313" key="13">
    <source>
        <dbReference type="Proteomes" id="UP000609879"/>
    </source>
</evidence>
<dbReference type="RefSeq" id="WP_203760628.1">
    <property type="nucleotide sequence ID" value="NZ_BAAABO010000006.1"/>
</dbReference>
<dbReference type="Pfam" id="PF05034">
    <property type="entry name" value="MAAL_N"/>
    <property type="match status" value="1"/>
</dbReference>
<comment type="caution">
    <text evidence="12">The sequence shown here is derived from an EMBL/GenBank/DDBJ whole genome shotgun (WGS) entry which is preliminary data.</text>
</comment>
<dbReference type="Proteomes" id="UP000609879">
    <property type="component" value="Unassembled WGS sequence"/>
</dbReference>
<dbReference type="NCBIfam" id="TIGR01502">
    <property type="entry name" value="B_methylAsp_ase"/>
    <property type="match status" value="1"/>
</dbReference>
<dbReference type="PIRSF" id="PIRSF017107">
    <property type="entry name" value="MAL"/>
    <property type="match status" value="1"/>
</dbReference>
<dbReference type="Gene3D" id="3.20.20.120">
    <property type="entry name" value="Enolase-like C-terminal domain"/>
    <property type="match status" value="1"/>
</dbReference>
<dbReference type="InterPro" id="IPR022662">
    <property type="entry name" value="MeAsp_NH4-lyase_C"/>
</dbReference>